<dbReference type="AlphaFoldDB" id="A0A1I0CNI0"/>
<evidence type="ECO:0000313" key="1">
    <source>
        <dbReference type="EMBL" id="SET20781.1"/>
    </source>
</evidence>
<dbReference type="Proteomes" id="UP000198508">
    <property type="component" value="Unassembled WGS sequence"/>
</dbReference>
<protein>
    <submittedName>
        <fullName evidence="1">Uncharacterized protein</fullName>
    </submittedName>
</protein>
<organism evidence="1 2">
    <name type="scientific">Enterocloster lavalensis</name>
    <dbReference type="NCBI Taxonomy" id="460384"/>
    <lineage>
        <taxon>Bacteria</taxon>
        <taxon>Bacillati</taxon>
        <taxon>Bacillota</taxon>
        <taxon>Clostridia</taxon>
        <taxon>Lachnospirales</taxon>
        <taxon>Lachnospiraceae</taxon>
        <taxon>Enterocloster</taxon>
    </lineage>
</organism>
<dbReference type="STRING" id="460384.SAMN05216313_10361"/>
<reference evidence="2" key="1">
    <citation type="submission" date="2016-10" db="EMBL/GenBank/DDBJ databases">
        <authorList>
            <person name="Varghese N."/>
            <person name="Submissions S."/>
        </authorList>
    </citation>
    <scope>NUCLEOTIDE SEQUENCE [LARGE SCALE GENOMIC DNA]</scope>
    <source>
        <strain evidence="2">NLAE-zl-G277</strain>
    </source>
</reference>
<keyword evidence="2" id="KW-1185">Reference proteome</keyword>
<proteinExistence type="predicted"/>
<accession>A0A1I0CNI0</accession>
<name>A0A1I0CNI0_9FIRM</name>
<dbReference type="RefSeq" id="WP_092361031.1">
    <property type="nucleotide sequence ID" value="NZ_CABJCG010000001.1"/>
</dbReference>
<evidence type="ECO:0000313" key="2">
    <source>
        <dbReference type="Proteomes" id="UP000198508"/>
    </source>
</evidence>
<gene>
    <name evidence="1" type="ORF">SAMN05216313_10361</name>
</gene>
<sequence>MEQSDPILNMPVDVISSCGADGRLRPYRLRLEEDHALQVFSVLQILSDKEIKPAGQPMISYICRIGSQEQSRLAELRYHISRHRWCLYRLL</sequence>
<dbReference type="EMBL" id="FOIM01000003">
    <property type="protein sequence ID" value="SET20781.1"/>
    <property type="molecule type" value="Genomic_DNA"/>
</dbReference>